<proteinExistence type="inferred from homology"/>
<keyword evidence="6" id="KW-0678">Repressor</keyword>
<keyword evidence="12" id="KW-0539">Nucleus</keyword>
<organism evidence="18 19">
    <name type="scientific">Lingula anatina</name>
    <name type="common">Brachiopod</name>
    <name type="synonym">Lingula unguis</name>
    <dbReference type="NCBI Taxonomy" id="7574"/>
    <lineage>
        <taxon>Eukaryota</taxon>
        <taxon>Metazoa</taxon>
        <taxon>Spiralia</taxon>
        <taxon>Lophotrochozoa</taxon>
        <taxon>Brachiopoda</taxon>
        <taxon>Linguliformea</taxon>
        <taxon>Lingulata</taxon>
        <taxon>Lingulida</taxon>
        <taxon>Linguloidea</taxon>
        <taxon>Lingulidae</taxon>
        <taxon>Lingula</taxon>
    </lineage>
</organism>
<dbReference type="Gene3D" id="2.30.30.1020">
    <property type="entry name" value="CCR4-NOT complex subunit 2/3/5, C-terminal domain"/>
    <property type="match status" value="1"/>
</dbReference>
<evidence type="ECO:0000256" key="14">
    <source>
        <dbReference type="ARBA" id="ARBA00071434"/>
    </source>
</evidence>
<sequence length="547" mass="60292">MQQAKNKKPGYFGEEEEAEPSMYFNTQSVFRPDKEILNSPSPSQLSSAFGTNYFGGQPAIGNMAMQQRNSMTGGPGVAQFQRNSSGHLTPTSLAPSFPIGLQQQHQQQASPNRNLMSSFSQRGFPNVGQPSASQALTAIQKRNNPISSAILSPNYLSQIIQSTMQHQQQQQQQHLYQGYHPPPPQITRSISVPASSGNNVMTNLAGGFAGMPGIRDSQPNLDLSEFPTLGNRSGMAPGPNPTIQPPNRTYVGMVSKPPQEQTPEFQIQQEDFPALHSTVQGGDLPTSSSTDSGSKVNYGGVRWLQQPATLGGAFDQGPKEGIRFPGDKNSSSGQPKKGIQTHQDGTVSNIPGGMVTDQFGMVGLLTFIRAAETDPNLVALAPGIDLTTLGLNLNSPENLYSTFQSPWADAPCRPQDIDFHVPSEYLTNIFIRDKLAPIKLNRYGEDLLFFLFYMNGGDMLQLAAAAELYNRDWRYHKEERVWITRAPGMEPAIKTNTYERGTYYFFDAQNWRKVAKEFHLEYDKLEERPHLPPTLHHNPSPAAMVAH</sequence>
<evidence type="ECO:0000256" key="16">
    <source>
        <dbReference type="SAM" id="MobiDB-lite"/>
    </source>
</evidence>
<evidence type="ECO:0000256" key="9">
    <source>
        <dbReference type="ARBA" id="ARBA00023015"/>
    </source>
</evidence>
<dbReference type="GO" id="GO:0006355">
    <property type="term" value="P:regulation of DNA-templated transcription"/>
    <property type="evidence" value="ECO:0007669"/>
    <property type="project" value="InterPro"/>
</dbReference>
<dbReference type="PANTHER" id="PTHR23326">
    <property type="entry name" value="CCR4 NOT-RELATED"/>
    <property type="match status" value="1"/>
</dbReference>
<evidence type="ECO:0000256" key="8">
    <source>
        <dbReference type="ARBA" id="ARBA00022845"/>
    </source>
</evidence>
<dbReference type="AlphaFoldDB" id="A0A1S3H6R3"/>
<evidence type="ECO:0000256" key="10">
    <source>
        <dbReference type="ARBA" id="ARBA00023158"/>
    </source>
</evidence>
<dbReference type="RefSeq" id="XP_013381689.1">
    <property type="nucleotide sequence ID" value="XM_013526235.1"/>
</dbReference>
<reference evidence="19 20" key="1">
    <citation type="submission" date="2025-04" db="UniProtKB">
        <authorList>
            <consortium name="RefSeq"/>
        </authorList>
    </citation>
    <scope>IDENTIFICATION</scope>
    <source>
        <tissue evidence="19 20">Gonads</tissue>
    </source>
</reference>
<keyword evidence="11" id="KW-0804">Transcription</keyword>
<keyword evidence="4" id="KW-0217">Developmental protein</keyword>
<dbReference type="GO" id="GO:2000036">
    <property type="term" value="P:regulation of stem cell population maintenance"/>
    <property type="evidence" value="ECO:0007669"/>
    <property type="project" value="UniProtKB-ARBA"/>
</dbReference>
<comment type="subunit">
    <text evidence="13">Component of the CCR4-NOT complex; distinct complexes seem to exist that differ in the participation of probably mutually exclusive catalytic subunits. In the complex interacts directly with CNOT3. Interacts with NCOR1, NCOR2. HDAC3 and GPS2.</text>
</comment>
<dbReference type="InterPro" id="IPR007282">
    <property type="entry name" value="NOT2/3/5_C"/>
</dbReference>
<dbReference type="GeneID" id="106152592"/>
<evidence type="ECO:0000256" key="3">
    <source>
        <dbReference type="ARBA" id="ARBA00007682"/>
    </source>
</evidence>
<name>A0A1S3H6R3_LINAN</name>
<evidence type="ECO:0000256" key="4">
    <source>
        <dbReference type="ARBA" id="ARBA00022473"/>
    </source>
</evidence>
<dbReference type="GO" id="GO:0031047">
    <property type="term" value="P:regulatory ncRNA-mediated gene silencing"/>
    <property type="evidence" value="ECO:0007669"/>
    <property type="project" value="UniProtKB-KW"/>
</dbReference>
<feature type="region of interest" description="Disordered" evidence="16">
    <location>
        <begin position="1"/>
        <end position="20"/>
    </location>
</feature>
<evidence type="ECO:0000313" key="19">
    <source>
        <dbReference type="RefSeq" id="XP_013381688.1"/>
    </source>
</evidence>
<feature type="compositionally biased region" description="Polar residues" evidence="16">
    <location>
        <begin position="80"/>
        <end position="94"/>
    </location>
</feature>
<feature type="region of interest" description="Disordered" evidence="16">
    <location>
        <begin position="165"/>
        <end position="187"/>
    </location>
</feature>
<dbReference type="OrthoDB" id="25391at2759"/>
<evidence type="ECO:0000256" key="1">
    <source>
        <dbReference type="ARBA" id="ARBA00004123"/>
    </source>
</evidence>
<feature type="region of interest" description="Disordered" evidence="16">
    <location>
        <begin position="277"/>
        <end position="298"/>
    </location>
</feature>
<evidence type="ECO:0000313" key="20">
    <source>
        <dbReference type="RefSeq" id="XP_013381689.1"/>
    </source>
</evidence>
<evidence type="ECO:0000256" key="5">
    <source>
        <dbReference type="ARBA" id="ARBA00022490"/>
    </source>
</evidence>
<dbReference type="GO" id="GO:0005829">
    <property type="term" value="C:cytosol"/>
    <property type="evidence" value="ECO:0007669"/>
    <property type="project" value="UniProtKB-ARBA"/>
</dbReference>
<feature type="region of interest" description="Disordered" evidence="16">
    <location>
        <begin position="67"/>
        <end position="134"/>
    </location>
</feature>
<feature type="compositionally biased region" description="Polar residues" evidence="16">
    <location>
        <begin position="328"/>
        <end position="349"/>
    </location>
</feature>
<keyword evidence="9" id="KW-0805">Transcription regulation</keyword>
<dbReference type="GO" id="GO:0030015">
    <property type="term" value="C:CCR4-NOT core complex"/>
    <property type="evidence" value="ECO:0007669"/>
    <property type="project" value="InterPro"/>
</dbReference>
<evidence type="ECO:0000256" key="15">
    <source>
        <dbReference type="ARBA" id="ARBA00083550"/>
    </source>
</evidence>
<comment type="similarity">
    <text evidence="3">Belongs to the CNOT2/3/5 family.</text>
</comment>
<feature type="compositionally biased region" description="Polar residues" evidence="16">
    <location>
        <begin position="277"/>
        <end position="295"/>
    </location>
</feature>
<evidence type="ECO:0000259" key="17">
    <source>
        <dbReference type="Pfam" id="PF04153"/>
    </source>
</evidence>
<dbReference type="Pfam" id="PF04153">
    <property type="entry name" value="NOT2_3_5_C"/>
    <property type="match status" value="1"/>
</dbReference>
<evidence type="ECO:0000313" key="18">
    <source>
        <dbReference type="Proteomes" id="UP000085678"/>
    </source>
</evidence>
<dbReference type="Proteomes" id="UP000085678">
    <property type="component" value="Unplaced"/>
</dbReference>
<evidence type="ECO:0000256" key="7">
    <source>
        <dbReference type="ARBA" id="ARBA00022553"/>
    </source>
</evidence>
<protein>
    <recommendedName>
        <fullName evidence="14">CCR4-NOT transcription complex subunit 2</fullName>
    </recommendedName>
    <alternativeName>
        <fullName evidence="15">CCR4-associated factor 2</fullName>
    </alternativeName>
</protein>
<dbReference type="GO" id="GO:0006417">
    <property type="term" value="P:regulation of translation"/>
    <property type="evidence" value="ECO:0007669"/>
    <property type="project" value="UniProtKB-KW"/>
</dbReference>
<dbReference type="InterPro" id="IPR040168">
    <property type="entry name" value="Not2/3/5"/>
</dbReference>
<feature type="compositionally biased region" description="Low complexity" evidence="16">
    <location>
        <begin position="165"/>
        <end position="179"/>
    </location>
</feature>
<dbReference type="FunFam" id="2.30.30.1020:FF:000001">
    <property type="entry name" value="Putative CCR4-NOT transcription complex subunit 2"/>
    <property type="match status" value="1"/>
</dbReference>
<dbReference type="STRING" id="7574.A0A1S3H6R3"/>
<gene>
    <name evidence="19 20" type="primary">LOC106152592</name>
</gene>
<feature type="compositionally biased region" description="Basic and acidic residues" evidence="16">
    <location>
        <begin position="317"/>
        <end position="326"/>
    </location>
</feature>
<feature type="compositionally biased region" description="Polar residues" evidence="16">
    <location>
        <begin position="101"/>
        <end position="134"/>
    </location>
</feature>
<feature type="region of interest" description="Disordered" evidence="16">
    <location>
        <begin position="310"/>
        <end position="350"/>
    </location>
</feature>
<evidence type="ECO:0000256" key="12">
    <source>
        <dbReference type="ARBA" id="ARBA00023242"/>
    </source>
</evidence>
<keyword evidence="18" id="KW-1185">Reference proteome</keyword>
<keyword evidence="10" id="KW-0943">RNA-mediated gene silencing</keyword>
<dbReference type="KEGG" id="lak:106152592"/>
<evidence type="ECO:0000256" key="11">
    <source>
        <dbReference type="ARBA" id="ARBA00023163"/>
    </source>
</evidence>
<evidence type="ECO:0000256" key="6">
    <source>
        <dbReference type="ARBA" id="ARBA00022491"/>
    </source>
</evidence>
<feature type="domain" description="NOT2/NOT3/NOT5 C-terminal" evidence="17">
    <location>
        <begin position="400"/>
        <end position="525"/>
    </location>
</feature>
<keyword evidence="5" id="KW-0963">Cytoplasm</keyword>
<evidence type="ECO:0000256" key="13">
    <source>
        <dbReference type="ARBA" id="ARBA00064045"/>
    </source>
</evidence>
<evidence type="ECO:0000256" key="2">
    <source>
        <dbReference type="ARBA" id="ARBA00004496"/>
    </source>
</evidence>
<dbReference type="GO" id="GO:0005634">
    <property type="term" value="C:nucleus"/>
    <property type="evidence" value="ECO:0007669"/>
    <property type="project" value="UniProtKB-SubCell"/>
</dbReference>
<accession>A0A1S3H6R3</accession>
<dbReference type="InterPro" id="IPR038635">
    <property type="entry name" value="CCR4-NOT_su2/3/5_C_sf"/>
</dbReference>
<dbReference type="RefSeq" id="XP_013381688.1">
    <property type="nucleotide sequence ID" value="XM_013526234.1"/>
</dbReference>
<comment type="subcellular location">
    <subcellularLocation>
        <location evidence="2">Cytoplasm</location>
    </subcellularLocation>
    <subcellularLocation>
        <location evidence="1">Nucleus</location>
    </subcellularLocation>
</comment>
<keyword evidence="8" id="KW-0810">Translation regulation</keyword>
<keyword evidence="7" id="KW-0597">Phosphoprotein</keyword>